<dbReference type="RefSeq" id="WP_141518612.1">
    <property type="nucleotide sequence ID" value="NZ_VICE01000091.1"/>
</dbReference>
<dbReference type="CDD" id="cd07185">
    <property type="entry name" value="OmpA_C-like"/>
    <property type="match status" value="1"/>
</dbReference>
<dbReference type="Gene3D" id="2.60.40.10">
    <property type="entry name" value="Immunoglobulins"/>
    <property type="match status" value="1"/>
</dbReference>
<dbReference type="Pfam" id="PF00691">
    <property type="entry name" value="OmpA"/>
    <property type="match status" value="1"/>
</dbReference>
<comment type="subcellular location">
    <subcellularLocation>
        <location evidence="1">Membrane</location>
    </subcellularLocation>
</comment>
<evidence type="ECO:0000256" key="1">
    <source>
        <dbReference type="ARBA" id="ARBA00004370"/>
    </source>
</evidence>
<dbReference type="InterPro" id="IPR006665">
    <property type="entry name" value="OmpA-like"/>
</dbReference>
<feature type="region of interest" description="Disordered" evidence="4">
    <location>
        <begin position="588"/>
        <end position="620"/>
    </location>
</feature>
<dbReference type="OrthoDB" id="28717at2"/>
<dbReference type="NCBIfam" id="TIGR01451">
    <property type="entry name" value="B_ant_repeat"/>
    <property type="match status" value="5"/>
</dbReference>
<dbReference type="PROSITE" id="PS51123">
    <property type="entry name" value="OMPA_2"/>
    <property type="match status" value="1"/>
</dbReference>
<keyword evidence="7" id="KW-1185">Reference proteome</keyword>
<dbReference type="Gene3D" id="3.30.1330.60">
    <property type="entry name" value="OmpA-like domain"/>
    <property type="match status" value="1"/>
</dbReference>
<dbReference type="EMBL" id="VICE01000091">
    <property type="protein sequence ID" value="TQD44398.1"/>
    <property type="molecule type" value="Genomic_DNA"/>
</dbReference>
<comment type="caution">
    <text evidence="6">The sequence shown here is derived from an EMBL/GenBank/DDBJ whole genome shotgun (WGS) entry which is preliminary data.</text>
</comment>
<dbReference type="InterPro" id="IPR036737">
    <property type="entry name" value="OmpA-like_sf"/>
</dbReference>
<dbReference type="InterPro" id="IPR006664">
    <property type="entry name" value="OMP_bac"/>
</dbReference>
<organism evidence="6 7">
    <name type="scientific">Marilutibacter aestuarii</name>
    <dbReference type="NCBI Taxonomy" id="1706195"/>
    <lineage>
        <taxon>Bacteria</taxon>
        <taxon>Pseudomonadati</taxon>
        <taxon>Pseudomonadota</taxon>
        <taxon>Gammaproteobacteria</taxon>
        <taxon>Lysobacterales</taxon>
        <taxon>Lysobacteraceae</taxon>
        <taxon>Marilutibacter</taxon>
    </lineage>
</organism>
<feature type="non-terminal residue" evidence="6">
    <location>
        <position position="1"/>
    </location>
</feature>
<dbReference type="InterPro" id="IPR051172">
    <property type="entry name" value="Chlamydia_OmcB"/>
</dbReference>
<dbReference type="Pfam" id="PF24346">
    <property type="entry name" value="DUF7507"/>
    <property type="match status" value="8"/>
</dbReference>
<dbReference type="Proteomes" id="UP000318212">
    <property type="component" value="Unassembled WGS sequence"/>
</dbReference>
<reference evidence="6 7" key="1">
    <citation type="submission" date="2019-06" db="EMBL/GenBank/DDBJ databases">
        <title>Lysobacter alkalisoli sp. nov. isolated from saline soil.</title>
        <authorList>
            <person name="Sun J.-Q."/>
            <person name="Xu L."/>
        </authorList>
    </citation>
    <scope>NUCLEOTIDE SEQUENCE [LARGE SCALE GENOMIC DNA]</scope>
    <source>
        <strain evidence="6 7">JCM 31130</strain>
    </source>
</reference>
<feature type="domain" description="OmpA-like" evidence="5">
    <location>
        <begin position="1602"/>
        <end position="1708"/>
    </location>
</feature>
<protein>
    <submittedName>
        <fullName evidence="6">DUF11 domain-containing protein</fullName>
    </submittedName>
</protein>
<keyword evidence="2 3" id="KW-0472">Membrane</keyword>
<evidence type="ECO:0000259" key="5">
    <source>
        <dbReference type="PROSITE" id="PS51123"/>
    </source>
</evidence>
<accession>A0A508A917</accession>
<name>A0A508A917_9GAMM</name>
<dbReference type="InterPro" id="IPR055354">
    <property type="entry name" value="DUF7507"/>
</dbReference>
<dbReference type="GO" id="GO:0016020">
    <property type="term" value="C:membrane"/>
    <property type="evidence" value="ECO:0007669"/>
    <property type="project" value="UniProtKB-SubCell"/>
</dbReference>
<evidence type="ECO:0000256" key="3">
    <source>
        <dbReference type="PROSITE-ProRule" id="PRU00473"/>
    </source>
</evidence>
<dbReference type="InterPro" id="IPR001434">
    <property type="entry name" value="OmcB-like_DUF11"/>
</dbReference>
<dbReference type="Pfam" id="PF01345">
    <property type="entry name" value="DUF11"/>
    <property type="match status" value="1"/>
</dbReference>
<dbReference type="SUPFAM" id="SSF103088">
    <property type="entry name" value="OmpA-like"/>
    <property type="match status" value="1"/>
</dbReference>
<sequence length="1708" mass="173246">CTSTAYAVTQADLDAGEVTNTATANGTDPGGAAVVSAPDDAVVDVTQDAAITLEKSVSPATVNVVDQLLSYTFEVTNTGNVTVEAVTIEEVSFSGTSTMTAVLCGPAAGTLAPGDSVTCTATYRMTQADMDAGRVDNVARANATGPAGPVASNDDAAEVTVSNVRAASLQKLVSPSTVTAAGEQVTYTFILTNDGNQSVTDPQIEEILFSGSGTRPAATCPTGSFGPGEEAVCTATYTITQEDIDAGQVTNRARGLATPPNGIPLITNEDDAVVNVAQTAELELVKTATPTTVAQAGETVTYDFEVTNTGNVSLDTLAIDETAFSGTGTPPTITCATTTLAPGAVTICSGPYAITQADIDAGQVTNTATATAISPAAATVASPPDDALVSVAQAPSLVLDKSTTTTTYDTVGDLIAYDYQVTNDGNVTITDPITVDDDRILAPNSVDCPALPAGGLEPGDSITCTASHVVTQADLDAGSVVNVATATDGTTVSPPDTVTVDGTQTSSIVLDKTGTLADTNGDGVVGDAGDTITYAFSVENTGNVVLAPVTVVDPLLPDLSCSVPSLAPGESASCVASGNAHVITPAEEAAGTVDNTATATGEAPGDAPDAVDDDTETTPTQLTPATTRVVKAADPATGSEVAPGDTITYTVTTTVADATLHEPVTLTDTLGEGLGFGAVTNAGAYACNAANPLVCTLPIGTTPGDYPLVYTATVDQDASGSVGNSVVATKPDGTDPAPVCASCETDHDIVPSTSTVSKSSTPASGVPVNPGTSITFTVTTIVSGSITTQPITLVDTMDPGIVFAEVIDPGEYACTGALVCVLPAGVLPGSYPLVYSAVIADDATGTVGNVVVPRNPDGGDPEPVCDDCDTDHPVSRPSIELAKEVTSNDDADGNGEVSVGDTLTYTVTASNTGNVPLANVTIDDPTTTPDSVTCALVPAGGQCQLVATYTVTQADADAGEVPNDATVVTEAPPEVPTLPPEACPAGSTATNCATGIVTPVVQRPAISTTKTATLSVDNATPGVGNVGDVITYQVTATNSGNITLNDVTVTDSFQGGAPTTLACTPATLLPGEVATCDSYSHTITEDDARVEAGMLLNTVEAVADAAVSGGAVRVSADAVAEVEVQNEPAELFLVKTVASREVNVGDLVRYTLTLENTGDIDLVDGFIVDTPAPGFTYVEGSLQGDDDDGFVTASGSSPLRINDIDIAAGNRATMTYLMRVGAGVRPGVQVNRAIAFDPAYEGPASNVATAEVVMGNDPLLNESTIAGTSFNDRDGDGWQDPAALTDVHVQGGFAPEAYVPGSTTIDRGQGPQAVPDASAPLLRGIDVGRIDGRQSVADPASAREIVISQRLREADFTGDFVLGNNQGATLRMAADGATTIEATGQAADGLTAAMPSVRRDVARVADGYQVDYVLRNEGIDERGIPGVRIASVEGLIVETDQYGRFHLLGVEGGASARGRNFILKVDTATLPPGAEITTENPKVRRITGGVPTGMNFGIRIPDEVIKGRKDVEMALGTVVFAPGSSEVQARYLPVVDSIAEQVRAHGAGEVVVTADGETEALALARASAVRGLLGERLDEALRAQVTLSVRAEPDDPSTLVAGIGEGGPVLGTVLFDTDASTIKPRYDAVLDQVALLLADSGGTSVAIIGHADRRGSRDYNAALGLRRARAVFDALAARLQPDLRARLKVEIEADPDAPLRSPGQGGTP</sequence>
<gene>
    <name evidence="6" type="ORF">FKV25_09760</name>
</gene>
<evidence type="ECO:0000313" key="6">
    <source>
        <dbReference type="EMBL" id="TQD44398.1"/>
    </source>
</evidence>
<proteinExistence type="predicted"/>
<dbReference type="InterPro" id="IPR013783">
    <property type="entry name" value="Ig-like_fold"/>
</dbReference>
<evidence type="ECO:0000256" key="4">
    <source>
        <dbReference type="SAM" id="MobiDB-lite"/>
    </source>
</evidence>
<dbReference type="PRINTS" id="PR01021">
    <property type="entry name" value="OMPADOMAIN"/>
</dbReference>
<dbReference type="PANTHER" id="PTHR34819">
    <property type="entry name" value="LARGE CYSTEINE-RICH PERIPLASMIC PROTEIN OMCB"/>
    <property type="match status" value="1"/>
</dbReference>
<evidence type="ECO:0000256" key="2">
    <source>
        <dbReference type="ARBA" id="ARBA00023136"/>
    </source>
</evidence>
<evidence type="ECO:0000313" key="7">
    <source>
        <dbReference type="Proteomes" id="UP000318212"/>
    </source>
</evidence>
<dbReference type="PANTHER" id="PTHR34819:SF3">
    <property type="entry name" value="CELL SURFACE PROTEIN"/>
    <property type="match status" value="1"/>
</dbReference>
<dbReference type="InterPro" id="IPR047589">
    <property type="entry name" value="DUF11_rpt"/>
</dbReference>